<reference evidence="1 2" key="1">
    <citation type="submission" date="2018-05" db="EMBL/GenBank/DDBJ databases">
        <title>Genome comparison of Eubacterium sp.</title>
        <authorList>
            <person name="Feng Y."/>
            <person name="Sanchez-Andrea I."/>
            <person name="Stams A.J.M."/>
            <person name="De Vos W.M."/>
        </authorList>
    </citation>
    <scope>NUCLEOTIDE SEQUENCE [LARGE SCALE GENOMIC DNA]</scope>
    <source>
        <strain evidence="1 2">YI</strain>
    </source>
</reference>
<gene>
    <name evidence="1" type="ORF">CPZ25_000055</name>
</gene>
<keyword evidence="2" id="KW-1185">Reference proteome</keyword>
<organism evidence="1 2">
    <name type="scientific">Eubacterium maltosivorans</name>
    <dbReference type="NCBI Taxonomy" id="2041044"/>
    <lineage>
        <taxon>Bacteria</taxon>
        <taxon>Bacillati</taxon>
        <taxon>Bacillota</taxon>
        <taxon>Clostridia</taxon>
        <taxon>Eubacteriales</taxon>
        <taxon>Eubacteriaceae</taxon>
        <taxon>Eubacterium</taxon>
    </lineage>
</organism>
<evidence type="ECO:0000313" key="1">
    <source>
        <dbReference type="EMBL" id="QCT69766.1"/>
    </source>
</evidence>
<dbReference type="EMBL" id="CP029487">
    <property type="protein sequence ID" value="QCT69766.1"/>
    <property type="molecule type" value="Genomic_DNA"/>
</dbReference>
<protein>
    <submittedName>
        <fullName evidence="1">Uncharacterized protein</fullName>
    </submittedName>
</protein>
<dbReference type="Proteomes" id="UP000218387">
    <property type="component" value="Chromosome"/>
</dbReference>
<dbReference type="RefSeq" id="WP_096919290.1">
    <property type="nucleotide sequence ID" value="NZ_CP029487.1"/>
</dbReference>
<dbReference type="AlphaFoldDB" id="A0A4V1GLH1"/>
<evidence type="ECO:0000313" key="2">
    <source>
        <dbReference type="Proteomes" id="UP000218387"/>
    </source>
</evidence>
<dbReference type="KEGG" id="emt:CPZ25_000055"/>
<sequence length="67" mass="7960">MTHEQRSELMELATKAFHYNYDLGRASALDNDLSLYSQSDPEFDFINFLYNAFEVEEDMKNDERSKK</sequence>
<proteinExistence type="predicted"/>
<accession>A0A4V1GLH1</accession>
<name>A0A4V1GLH1_EUBML</name>